<name>A0A3E2VYR8_CLOIN</name>
<dbReference type="EMBL" id="QVEV01000007">
    <property type="protein sequence ID" value="RGC16714.1"/>
    <property type="molecule type" value="Genomic_DNA"/>
</dbReference>
<evidence type="ECO:0000313" key="2">
    <source>
        <dbReference type="EMBL" id="RGC16714.1"/>
    </source>
</evidence>
<evidence type="ECO:0000313" key="3">
    <source>
        <dbReference type="Proteomes" id="UP000260025"/>
    </source>
</evidence>
<protein>
    <submittedName>
        <fullName evidence="2">Transcriptional regulator</fullName>
    </submittedName>
</protein>
<reference evidence="2 3" key="1">
    <citation type="submission" date="2018-08" db="EMBL/GenBank/DDBJ databases">
        <title>A genome reference for cultivated species of the human gut microbiota.</title>
        <authorList>
            <person name="Zou Y."/>
            <person name="Xue W."/>
            <person name="Luo G."/>
        </authorList>
    </citation>
    <scope>NUCLEOTIDE SEQUENCE [LARGE SCALE GENOMIC DNA]</scope>
    <source>
        <strain evidence="2 3">OF01-2LB</strain>
    </source>
</reference>
<gene>
    <name evidence="2" type="ORF">DXA38_06665</name>
</gene>
<dbReference type="RefSeq" id="WP_117442493.1">
    <property type="nucleotide sequence ID" value="NZ_JAJFEN010000038.1"/>
</dbReference>
<keyword evidence="1" id="KW-0812">Transmembrane</keyword>
<dbReference type="OrthoDB" id="9096700at2"/>
<dbReference type="InterPro" id="IPR009693">
    <property type="entry name" value="Glucitol_operon_activator"/>
</dbReference>
<keyword evidence="1" id="KW-1133">Transmembrane helix</keyword>
<feature type="transmembrane region" description="Helical" evidence="1">
    <location>
        <begin position="6"/>
        <end position="27"/>
    </location>
</feature>
<comment type="caution">
    <text evidence="2">The sequence shown here is derived from an EMBL/GenBank/DDBJ whole genome shotgun (WGS) entry which is preliminary data.</text>
</comment>
<proteinExistence type="predicted"/>
<dbReference type="Proteomes" id="UP000260025">
    <property type="component" value="Unassembled WGS sequence"/>
</dbReference>
<sequence length="154" mass="17519">MSNDLMLIFMIAISLFVMQAVGGVFQIRNYKTAIRRVHKKGNVGIGQKRGKLFNGNIVIIACDCEQIITDCEIMDGKTFLAKFHQVDRLLGKNLKGVSIDELLKQLRSMEAKKQKQYRGYIQALEALELRFHNADCTEEMNTAEHLELRKSGLT</sequence>
<dbReference type="AlphaFoldDB" id="A0A3E2VYR8"/>
<organism evidence="2 3">
    <name type="scientific">Clostridium innocuum</name>
    <dbReference type="NCBI Taxonomy" id="1522"/>
    <lineage>
        <taxon>Bacteria</taxon>
        <taxon>Bacillati</taxon>
        <taxon>Bacillota</taxon>
        <taxon>Clostridia</taxon>
        <taxon>Eubacteriales</taxon>
        <taxon>Clostridiaceae</taxon>
        <taxon>Clostridium</taxon>
    </lineage>
</organism>
<evidence type="ECO:0000256" key="1">
    <source>
        <dbReference type="SAM" id="Phobius"/>
    </source>
</evidence>
<accession>A0A3E2VYR8</accession>
<dbReference type="Pfam" id="PF06923">
    <property type="entry name" value="GutM"/>
    <property type="match status" value="1"/>
</dbReference>
<keyword evidence="1" id="KW-0472">Membrane</keyword>